<accession>A0AAF0Y7Q6</accession>
<dbReference type="RefSeq" id="XP_062627785.1">
    <property type="nucleotide sequence ID" value="XM_062771801.1"/>
</dbReference>
<reference evidence="1" key="1">
    <citation type="submission" date="2023-10" db="EMBL/GenBank/DDBJ databases">
        <authorList>
            <person name="Noh H."/>
        </authorList>
    </citation>
    <scope>NUCLEOTIDE SEQUENCE</scope>
    <source>
        <strain evidence="1">DUCC4014</strain>
    </source>
</reference>
<dbReference type="EMBL" id="CP086717">
    <property type="protein sequence ID" value="WOO81753.1"/>
    <property type="molecule type" value="Genomic_DNA"/>
</dbReference>
<evidence type="ECO:0000313" key="2">
    <source>
        <dbReference type="Proteomes" id="UP000827549"/>
    </source>
</evidence>
<evidence type="ECO:0000313" key="1">
    <source>
        <dbReference type="EMBL" id="WOO81753.1"/>
    </source>
</evidence>
<organism evidence="1 2">
    <name type="scientific">Vanrija pseudolonga</name>
    <dbReference type="NCBI Taxonomy" id="143232"/>
    <lineage>
        <taxon>Eukaryota</taxon>
        <taxon>Fungi</taxon>
        <taxon>Dikarya</taxon>
        <taxon>Basidiomycota</taxon>
        <taxon>Agaricomycotina</taxon>
        <taxon>Tremellomycetes</taxon>
        <taxon>Trichosporonales</taxon>
        <taxon>Trichosporonaceae</taxon>
        <taxon>Vanrija</taxon>
    </lineage>
</organism>
<keyword evidence="2" id="KW-1185">Reference proteome</keyword>
<dbReference type="Proteomes" id="UP000827549">
    <property type="component" value="Chromosome 4"/>
</dbReference>
<gene>
    <name evidence="1" type="ORF">LOC62_04G005274</name>
</gene>
<dbReference type="AlphaFoldDB" id="A0AAF0Y7Q6"/>
<sequence>MDSTAYPHILERVIRHCCSASTLLAFRPTSRRCQAVADDTLFHHVVLHTQCYRPAQKGRVRKLLKRITNRRLRLEPRLIFVLPASSPIDFDVPHLPFLPRKVHTLDVGTMAELGLDFFDTSLPWDELHAPHLLRRYGPTTSYSWAAVRDATVDFVIAKPPRYVGCSSGQEVVVPCSTPKYVLHLCWPGGWDPAMIDPDTDLERLISVHGVYLACRTQRPNVREATVVFSPDFASPSRATIGKVVMMATRVFIQSMVFDSATLPVVGLEVCLPDVDADEFRQTVRDAAIDLCVRWWEEAEGPRLDRDAVAREYDGIRFMTLEEWWEGLGSMKDVVGVWPAPRAGTGHRYHLPVPRSM</sequence>
<name>A0AAF0Y7Q6_9TREE</name>
<evidence type="ECO:0008006" key="3">
    <source>
        <dbReference type="Google" id="ProtNLM"/>
    </source>
</evidence>
<proteinExistence type="predicted"/>
<protein>
    <recommendedName>
        <fullName evidence="3">F-box domain-containing protein</fullName>
    </recommendedName>
</protein>
<dbReference type="GeneID" id="87808503"/>